<keyword evidence="1" id="KW-0732">Signal</keyword>
<evidence type="ECO:0000313" key="2">
    <source>
        <dbReference type="EMBL" id="URI06586.1"/>
    </source>
</evidence>
<dbReference type="RefSeq" id="WP_250194848.1">
    <property type="nucleotide sequence ID" value="NZ_CP097635.1"/>
</dbReference>
<feature type="chain" id="PRO_5046604044" evidence="1">
    <location>
        <begin position="38"/>
        <end position="744"/>
    </location>
</feature>
<dbReference type="Gene3D" id="3.40.50.880">
    <property type="match status" value="1"/>
</dbReference>
<organism evidence="2 3">
    <name type="scientific">Aquincola tertiaricarbonis</name>
    <dbReference type="NCBI Taxonomy" id="391953"/>
    <lineage>
        <taxon>Bacteria</taxon>
        <taxon>Pseudomonadati</taxon>
        <taxon>Pseudomonadota</taxon>
        <taxon>Betaproteobacteria</taxon>
        <taxon>Burkholderiales</taxon>
        <taxon>Sphaerotilaceae</taxon>
        <taxon>Aquincola</taxon>
    </lineage>
</organism>
<feature type="signal peptide" evidence="1">
    <location>
        <begin position="1"/>
        <end position="37"/>
    </location>
</feature>
<proteinExistence type="predicted"/>
<dbReference type="InterPro" id="IPR029062">
    <property type="entry name" value="Class_I_gatase-like"/>
</dbReference>
<name>A0ABY4S002_AQUTE</name>
<dbReference type="EMBL" id="CP097635">
    <property type="protein sequence ID" value="URI06586.1"/>
    <property type="molecule type" value="Genomic_DNA"/>
</dbReference>
<dbReference type="Proteomes" id="UP001056201">
    <property type="component" value="Chromosome 1"/>
</dbReference>
<accession>A0ABY4S002</accession>
<sequence length="744" mass="80138">MQQPQPIRRGRLARLQRGLARLLAPTLLATACSAALAAPPRDRLTLLVPDGASLSSWQVQVWTDSAAEEGIRLDVITDSAFLALGRNSAASIGGLIVPDSAHIRASDAVVAAVKQYAYLGGKLMLVYDAGAQTEAGFYPLSGPSRFSDMVGVNYVNWDNGAGATTMVGFGPVVGTKARLDALSIPPGKYTPYAPVTSVAGVATATFVPTTVADPGATQAMRETVRRRSRAIDDGSANVRRQRLRALRDVLGIGTESSAATRLGTRRAQATAATASLSLDRWFRGNDDVDAVLSADGTVAIERSVGSTATDTSLQAISGYGYGPLGYFHYVTTGQFPGTVYLSSPDHGVVAGKRAYGSGQVLFVNIPLGYFKALGTDSAPLHGFLSQFAREEVGIATLSAQPRGRGGLIYNWHIDDGDDLLVDTKGLLDSTRVLRRGPFSIHLTAGPDVINFGDGNGMNLDANAQSQDLLRRVGNVGRYAYSLPVNHEIGSHGGWIHDYWGTFANESNTPDLTSLLSKNFDAIERVTGRKIREYSAPTGNNPAWAVRWLEQRGVVAFYTVGDGGASAVRPWRDGARLTQNLWAIPVTPNGKYATFEEFDEFGISDQQSGQWLIDLQSFVVNHRTNRMFYNHPPGAAGHLKPINALLNRADGLQAANRFRWYTMTQVADFSQRRLQTSWSTSSFGALSTITATNPKGLADVTWLLPKKRYTLPLVIYGLGTVSWDSDNWIVTGEGGTTLKFLTYPL</sequence>
<dbReference type="Gene3D" id="3.20.20.370">
    <property type="entry name" value="Glycoside hydrolase/deacetylase"/>
    <property type="match status" value="1"/>
</dbReference>
<evidence type="ECO:0000256" key="1">
    <source>
        <dbReference type="SAM" id="SignalP"/>
    </source>
</evidence>
<reference evidence="2" key="1">
    <citation type="submission" date="2022-05" db="EMBL/GenBank/DDBJ databases">
        <title>An RpoN-dependent PEP-CTERM gene is involved in floc formation of an Aquincola tertiaricarbonis strain.</title>
        <authorList>
            <person name="Qiu D."/>
            <person name="Xia M."/>
        </authorList>
    </citation>
    <scope>NUCLEOTIDE SEQUENCE</scope>
    <source>
        <strain evidence="2">RN12</strain>
    </source>
</reference>
<dbReference type="SUPFAM" id="SSF88713">
    <property type="entry name" value="Glycoside hydrolase/deacetylase"/>
    <property type="match status" value="1"/>
</dbReference>
<evidence type="ECO:0000313" key="3">
    <source>
        <dbReference type="Proteomes" id="UP001056201"/>
    </source>
</evidence>
<gene>
    <name evidence="2" type="ORF">MW290_11815</name>
</gene>
<protein>
    <submittedName>
        <fullName evidence="2">Uncharacterized protein</fullName>
    </submittedName>
</protein>
<dbReference type="InterPro" id="IPR011330">
    <property type="entry name" value="Glyco_hydro/deAcase_b/a-brl"/>
</dbReference>
<keyword evidence="3" id="KW-1185">Reference proteome</keyword>